<evidence type="ECO:0000313" key="4">
    <source>
        <dbReference type="Proteomes" id="UP000030750"/>
    </source>
</evidence>
<dbReference type="AlphaFoldDB" id="U6LJB6"/>
<feature type="coiled-coil region" evidence="1">
    <location>
        <begin position="125"/>
        <end position="173"/>
    </location>
</feature>
<keyword evidence="1" id="KW-0175">Coiled coil</keyword>
<sequence length="372" mass="40648">MVDQWSPPAAPPALWLCMRAGSRFLLIAILFALLLSNVSLSWMLSVLLLPPLYMLVPLSHDPIKQLLQQREQQLLLLQRQLEGSQYQLQWLKLRAQQLREEANGHRCSSSSSRCSSSRRAAQITVDYLELEAAEQQQQAAALQQQVEQLEPRVNQLQQQVDMLQQEQQEQQSAGSPINRKIAAATIAGLLLLWLCDFEWLRGMRAELFEGVESYIPSAAETLSSSKYPSPQLLLQWLGSGVLQQQLLQQYPMPFDAAAAVAAGDAAAPAFAAASSSPAAAASAAAAAAATASRAAWSAQVAAPSPLLQQEQHGLLLRLLQPLLPRRPSSLLLLLYSLGRDAACIGSSTFLLLICGLLPLVFIFFLVLLMLPP</sequence>
<dbReference type="VEuPathDB" id="ToxoDB:EBH_0079840"/>
<gene>
    <name evidence="3" type="ORF">EBH_0079840</name>
</gene>
<evidence type="ECO:0000256" key="2">
    <source>
        <dbReference type="SAM" id="Phobius"/>
    </source>
</evidence>
<name>U6LJB6_9EIME</name>
<dbReference type="EMBL" id="HG711236">
    <property type="protein sequence ID" value="CDJ48639.1"/>
    <property type="molecule type" value="Genomic_DNA"/>
</dbReference>
<feature type="transmembrane region" description="Helical" evidence="2">
    <location>
        <begin position="24"/>
        <end position="49"/>
    </location>
</feature>
<keyword evidence="2" id="KW-0812">Transmembrane</keyword>
<accession>U6LJB6</accession>
<reference evidence="3" key="2">
    <citation type="submission" date="2013-10" db="EMBL/GenBank/DDBJ databases">
        <authorList>
            <person name="Aslett M."/>
        </authorList>
    </citation>
    <scope>NUCLEOTIDE SEQUENCE [LARGE SCALE GENOMIC DNA]</scope>
    <source>
        <strain evidence="3">Houghton</strain>
    </source>
</reference>
<proteinExistence type="predicted"/>
<feature type="transmembrane region" description="Helical" evidence="2">
    <location>
        <begin position="349"/>
        <end position="370"/>
    </location>
</feature>
<keyword evidence="2" id="KW-1133">Transmembrane helix</keyword>
<keyword evidence="2" id="KW-0472">Membrane</keyword>
<organism evidence="3 4">
    <name type="scientific">Eimeria brunetti</name>
    <dbReference type="NCBI Taxonomy" id="51314"/>
    <lineage>
        <taxon>Eukaryota</taxon>
        <taxon>Sar</taxon>
        <taxon>Alveolata</taxon>
        <taxon>Apicomplexa</taxon>
        <taxon>Conoidasida</taxon>
        <taxon>Coccidia</taxon>
        <taxon>Eucoccidiorida</taxon>
        <taxon>Eimeriorina</taxon>
        <taxon>Eimeriidae</taxon>
        <taxon>Eimeria</taxon>
    </lineage>
</organism>
<dbReference type="Proteomes" id="UP000030750">
    <property type="component" value="Unassembled WGS sequence"/>
</dbReference>
<reference evidence="3" key="1">
    <citation type="submission" date="2013-10" db="EMBL/GenBank/DDBJ databases">
        <title>Genomic analysis of the causative agents of coccidiosis in chickens.</title>
        <authorList>
            <person name="Reid A.J."/>
            <person name="Blake D."/>
            <person name="Billington K."/>
            <person name="Browne H."/>
            <person name="Dunn M."/>
            <person name="Hung S."/>
            <person name="Kawahara F."/>
            <person name="Miranda-Saavedra D."/>
            <person name="Mourier T."/>
            <person name="Nagra H."/>
            <person name="Otto T.D."/>
            <person name="Rawlings N."/>
            <person name="Sanchez A."/>
            <person name="Sanders M."/>
            <person name="Subramaniam C."/>
            <person name="Tay Y."/>
            <person name="Dear P."/>
            <person name="Doerig C."/>
            <person name="Gruber A."/>
            <person name="Parkinson J."/>
            <person name="Shirley M."/>
            <person name="Wan K.L."/>
            <person name="Berriman M."/>
            <person name="Tomley F."/>
            <person name="Pain A."/>
        </authorList>
    </citation>
    <scope>NUCLEOTIDE SEQUENCE [LARGE SCALE GENOMIC DNA]</scope>
    <source>
        <strain evidence="3">Houghton</strain>
    </source>
</reference>
<evidence type="ECO:0000313" key="3">
    <source>
        <dbReference type="EMBL" id="CDJ48639.1"/>
    </source>
</evidence>
<evidence type="ECO:0000256" key="1">
    <source>
        <dbReference type="SAM" id="Coils"/>
    </source>
</evidence>
<protein>
    <submittedName>
        <fullName evidence="3">Uncharacterized protein</fullName>
    </submittedName>
</protein>
<keyword evidence="4" id="KW-1185">Reference proteome</keyword>